<reference evidence="3" key="1">
    <citation type="submission" date="2023-03" db="EMBL/GenBank/DDBJ databases">
        <title>Massive genome expansion in bonnet fungi (Mycena s.s.) driven by repeated elements and novel gene families across ecological guilds.</title>
        <authorList>
            <consortium name="Lawrence Berkeley National Laboratory"/>
            <person name="Harder C.B."/>
            <person name="Miyauchi S."/>
            <person name="Viragh M."/>
            <person name="Kuo A."/>
            <person name="Thoen E."/>
            <person name="Andreopoulos B."/>
            <person name="Lu D."/>
            <person name="Skrede I."/>
            <person name="Drula E."/>
            <person name="Henrissat B."/>
            <person name="Morin E."/>
            <person name="Kohler A."/>
            <person name="Barry K."/>
            <person name="LaButti K."/>
            <person name="Morin E."/>
            <person name="Salamov A."/>
            <person name="Lipzen A."/>
            <person name="Mereny Z."/>
            <person name="Hegedus B."/>
            <person name="Baldrian P."/>
            <person name="Stursova M."/>
            <person name="Weitz H."/>
            <person name="Taylor A."/>
            <person name="Grigoriev I.V."/>
            <person name="Nagy L.G."/>
            <person name="Martin F."/>
            <person name="Kauserud H."/>
        </authorList>
    </citation>
    <scope>NUCLEOTIDE SEQUENCE</scope>
    <source>
        <strain evidence="3">9144</strain>
    </source>
</reference>
<name>A0AAD6YPN4_9AGAR</name>
<feature type="region of interest" description="Disordered" evidence="1">
    <location>
        <begin position="292"/>
        <end position="315"/>
    </location>
</feature>
<dbReference type="EMBL" id="JARJCW010000004">
    <property type="protein sequence ID" value="KAJ7225699.1"/>
    <property type="molecule type" value="Genomic_DNA"/>
</dbReference>
<evidence type="ECO:0000313" key="3">
    <source>
        <dbReference type="EMBL" id="KAJ7225699.1"/>
    </source>
</evidence>
<evidence type="ECO:0000256" key="1">
    <source>
        <dbReference type="SAM" id="MobiDB-lite"/>
    </source>
</evidence>
<sequence>MTQTQIVFRLYKAFLRQSRALPHLYLRQFWRIKGSDDVRAILKTENRHVRDHKIKRMSKDVRKLEAANNRNTRAFGHVLDVAYGRKGKLKRELMEARYCYELHLDFPILTDPSIPPPPRIISAVESSRPPVYSKELRVLLTSSASRTRSTLKPEALDIPPTLPARADPNSDEAWLLGPFSKRREVNARWRFYQSEWQKVRPPLEVMVDCARDPVFHGGGPEDLRRAGIRGLPMQGLGIFGDVESLASFPQHASSMDPPLPRWVRRRYRELLDRLPVLNYKISQNKESNYTVSLSPNRLSKETHPEAESSDLKWMENTTLPSDKSAVVRYK</sequence>
<comment type="caution">
    <text evidence="3">The sequence shown here is derived from an EMBL/GenBank/DDBJ whole genome shotgun (WGS) entry which is preliminary data.</text>
</comment>
<dbReference type="Proteomes" id="UP001219525">
    <property type="component" value="Unassembled WGS sequence"/>
</dbReference>
<proteinExistence type="predicted"/>
<gene>
    <name evidence="3" type="ORF">GGX14DRAFT_511982</name>
</gene>
<protein>
    <recommendedName>
        <fullName evidence="2">LYR motif-containing protein Cup1-like N-terminal domain-containing protein</fullName>
    </recommendedName>
</protein>
<organism evidence="3 4">
    <name type="scientific">Mycena pura</name>
    <dbReference type="NCBI Taxonomy" id="153505"/>
    <lineage>
        <taxon>Eukaryota</taxon>
        <taxon>Fungi</taxon>
        <taxon>Dikarya</taxon>
        <taxon>Basidiomycota</taxon>
        <taxon>Agaricomycotina</taxon>
        <taxon>Agaricomycetes</taxon>
        <taxon>Agaricomycetidae</taxon>
        <taxon>Agaricales</taxon>
        <taxon>Marasmiineae</taxon>
        <taxon>Mycenaceae</taxon>
        <taxon>Mycena</taxon>
    </lineage>
</organism>
<feature type="compositionally biased region" description="Basic and acidic residues" evidence="1">
    <location>
        <begin position="298"/>
        <end position="313"/>
    </location>
</feature>
<dbReference type="AlphaFoldDB" id="A0AAD6YPN4"/>
<dbReference type="InterPro" id="IPR046896">
    <property type="entry name" value="Cup1-like_N"/>
</dbReference>
<evidence type="ECO:0000259" key="2">
    <source>
        <dbReference type="Pfam" id="PF20263"/>
    </source>
</evidence>
<feature type="domain" description="LYR motif-containing protein Cup1-like N-terminal" evidence="2">
    <location>
        <begin position="10"/>
        <end position="94"/>
    </location>
</feature>
<accession>A0AAD6YPN4</accession>
<evidence type="ECO:0000313" key="4">
    <source>
        <dbReference type="Proteomes" id="UP001219525"/>
    </source>
</evidence>
<keyword evidence="4" id="KW-1185">Reference proteome</keyword>
<dbReference type="Pfam" id="PF20263">
    <property type="entry name" value="LYRM2-like"/>
    <property type="match status" value="1"/>
</dbReference>